<keyword evidence="1" id="KW-0812">Transmembrane</keyword>
<dbReference type="AlphaFoldDB" id="A0A7S1UWQ4"/>
<name>A0A7S1UWQ4_9STRA</name>
<evidence type="ECO:0000313" key="3">
    <source>
        <dbReference type="EMBL" id="CAD9280886.1"/>
    </source>
</evidence>
<proteinExistence type="predicted"/>
<keyword evidence="1" id="KW-1133">Transmembrane helix</keyword>
<sequence>MSLNAVLTALMPISQATSWFLVTKASDTPKDLYANVSKLALFYAGWAGLNIYRGRSDVGIASMGCLSLASYCQHKNLTAASTALVIANFGLGAQYVLLQWDAKTLADKLGRSINWAYIFKGYFYSSILFWSTVMYKVVKSESPKQA</sequence>
<feature type="transmembrane region" description="Helical" evidence="1">
    <location>
        <begin position="117"/>
        <end position="138"/>
    </location>
</feature>
<evidence type="ECO:0000256" key="2">
    <source>
        <dbReference type="SAM" id="SignalP"/>
    </source>
</evidence>
<reference evidence="3" key="1">
    <citation type="submission" date="2021-01" db="EMBL/GenBank/DDBJ databases">
        <authorList>
            <person name="Corre E."/>
            <person name="Pelletier E."/>
            <person name="Niang G."/>
            <person name="Scheremetjew M."/>
            <person name="Finn R."/>
            <person name="Kale V."/>
            <person name="Holt S."/>
            <person name="Cochrane G."/>
            <person name="Meng A."/>
            <person name="Brown T."/>
            <person name="Cohen L."/>
        </authorList>
    </citation>
    <scope>NUCLEOTIDE SEQUENCE</scope>
    <source>
        <strain evidence="3">CCMP 410</strain>
    </source>
</reference>
<keyword evidence="2" id="KW-0732">Signal</keyword>
<feature type="transmembrane region" description="Helical" evidence="1">
    <location>
        <begin position="77"/>
        <end position="97"/>
    </location>
</feature>
<feature type="signal peptide" evidence="2">
    <location>
        <begin position="1"/>
        <end position="16"/>
    </location>
</feature>
<keyword evidence="1" id="KW-0472">Membrane</keyword>
<dbReference type="EMBL" id="HBGK01019351">
    <property type="protein sequence ID" value="CAD9280886.1"/>
    <property type="molecule type" value="Transcribed_RNA"/>
</dbReference>
<accession>A0A7S1UWQ4</accession>
<evidence type="ECO:0000256" key="1">
    <source>
        <dbReference type="SAM" id="Phobius"/>
    </source>
</evidence>
<evidence type="ECO:0008006" key="4">
    <source>
        <dbReference type="Google" id="ProtNLM"/>
    </source>
</evidence>
<organism evidence="3">
    <name type="scientific">Grammatophora oceanica</name>
    <dbReference type="NCBI Taxonomy" id="210454"/>
    <lineage>
        <taxon>Eukaryota</taxon>
        <taxon>Sar</taxon>
        <taxon>Stramenopiles</taxon>
        <taxon>Ochrophyta</taxon>
        <taxon>Bacillariophyta</taxon>
        <taxon>Fragilariophyceae</taxon>
        <taxon>Fragilariophycidae</taxon>
        <taxon>Rhabdonematales</taxon>
        <taxon>Grammatophoraceae</taxon>
        <taxon>Grammatophora</taxon>
    </lineage>
</organism>
<protein>
    <recommendedName>
        <fullName evidence="4">Mitochondrial pyruvate carrier</fullName>
    </recommendedName>
</protein>
<feature type="chain" id="PRO_5030756761" description="Mitochondrial pyruvate carrier" evidence="2">
    <location>
        <begin position="17"/>
        <end position="146"/>
    </location>
</feature>
<gene>
    <name evidence="3" type="ORF">GOCE00092_LOCUS9796</name>
</gene>